<name>A0A398B6Z1_9BACI</name>
<gene>
    <name evidence="1" type="ORF">D1970_15750</name>
</gene>
<dbReference type="EMBL" id="QWVT01000027">
    <property type="protein sequence ID" value="RID83476.1"/>
    <property type="molecule type" value="Genomic_DNA"/>
</dbReference>
<dbReference type="RefSeq" id="WP_119113835.1">
    <property type="nucleotide sequence ID" value="NZ_CBCSEO010000043.1"/>
</dbReference>
<accession>A0A398B6Z1</accession>
<organism evidence="1 2">
    <name type="scientific">Mesobacillus zeae</name>
    <dbReference type="NCBI Taxonomy" id="1917180"/>
    <lineage>
        <taxon>Bacteria</taxon>
        <taxon>Bacillati</taxon>
        <taxon>Bacillota</taxon>
        <taxon>Bacilli</taxon>
        <taxon>Bacillales</taxon>
        <taxon>Bacillaceae</taxon>
        <taxon>Mesobacillus</taxon>
    </lineage>
</organism>
<dbReference type="AlphaFoldDB" id="A0A398B6Z1"/>
<dbReference type="Proteomes" id="UP000265816">
    <property type="component" value="Unassembled WGS sequence"/>
</dbReference>
<evidence type="ECO:0000313" key="2">
    <source>
        <dbReference type="Proteomes" id="UP000265816"/>
    </source>
</evidence>
<comment type="caution">
    <text evidence="1">The sequence shown here is derived from an EMBL/GenBank/DDBJ whole genome shotgun (WGS) entry which is preliminary data.</text>
</comment>
<sequence length="69" mass="7946">MNQCTNENDGLEKLLVSLIKMTGKTNEKLDELSKRVRQLEVAAAEPRIKRIYSFIADQGKAREVRKEKI</sequence>
<reference evidence="1 2" key="1">
    <citation type="submission" date="2018-08" db="EMBL/GenBank/DDBJ databases">
        <title>Bacillus jemisoniae sp. nov., Bacillus chryseoplanitiae sp. nov., Bacillus resnikiae sp. nov., and Bacillus frankliniae sp. nov., isolated from Viking spacecraft and associated surfaces.</title>
        <authorList>
            <person name="Seuylemezian A."/>
            <person name="Vaishampayan P."/>
        </authorList>
    </citation>
    <scope>NUCLEOTIDE SEQUENCE [LARGE SCALE GENOMIC DNA]</scope>
    <source>
        <strain evidence="1 2">JJ-247</strain>
    </source>
</reference>
<dbReference type="OrthoDB" id="2888612at2"/>
<keyword evidence="2" id="KW-1185">Reference proteome</keyword>
<proteinExistence type="predicted"/>
<evidence type="ECO:0000313" key="1">
    <source>
        <dbReference type="EMBL" id="RID83476.1"/>
    </source>
</evidence>
<protein>
    <submittedName>
        <fullName evidence="1">Uncharacterized protein</fullName>
    </submittedName>
</protein>